<sequence length="191" mass="19636">MGSIFSTSSTPAAGTDVGSERLHEDAARKDAGCDESAGGATKNKATAGDNSDKAVRSLAGSEDASTAGTSSPQANLETASLLLGLQHISEALYEALSDDDAGDDTTAMDHSKSCLGKREAPSVEHNAPAKRQRVVYSTSLALPAPDDACSPLRFLPLDAVWSDHMPNENVHALDTPASPKAVAEAANCPFA</sequence>
<evidence type="ECO:0000313" key="2">
    <source>
        <dbReference type="EMBL" id="KDO35010.1"/>
    </source>
</evidence>
<dbReference type="AlphaFoldDB" id="A0A067D0G8"/>
<feature type="compositionally biased region" description="Polar residues" evidence="1">
    <location>
        <begin position="63"/>
        <end position="73"/>
    </location>
</feature>
<feature type="compositionally biased region" description="Basic and acidic residues" evidence="1">
    <location>
        <begin position="107"/>
        <end position="122"/>
    </location>
</feature>
<feature type="region of interest" description="Disordered" evidence="1">
    <location>
        <begin position="1"/>
        <end position="73"/>
    </location>
</feature>
<dbReference type="OrthoDB" id="10474474at2759"/>
<proteinExistence type="predicted"/>
<organism evidence="2 3">
    <name type="scientific">Saprolegnia parasitica (strain CBS 223.65)</name>
    <dbReference type="NCBI Taxonomy" id="695850"/>
    <lineage>
        <taxon>Eukaryota</taxon>
        <taxon>Sar</taxon>
        <taxon>Stramenopiles</taxon>
        <taxon>Oomycota</taxon>
        <taxon>Saprolegniomycetes</taxon>
        <taxon>Saprolegniales</taxon>
        <taxon>Saprolegniaceae</taxon>
        <taxon>Saprolegnia</taxon>
    </lineage>
</organism>
<keyword evidence="3" id="KW-1185">Reference proteome</keyword>
<gene>
    <name evidence="2" type="ORF">SPRG_01073</name>
</gene>
<dbReference type="RefSeq" id="XP_012194663.1">
    <property type="nucleotide sequence ID" value="XM_012339273.1"/>
</dbReference>
<accession>A0A067D0G8</accession>
<dbReference type="OMA" id="AANCPFA"/>
<feature type="compositionally biased region" description="Polar residues" evidence="1">
    <location>
        <begin position="1"/>
        <end position="12"/>
    </location>
</feature>
<feature type="region of interest" description="Disordered" evidence="1">
    <location>
        <begin position="102"/>
        <end position="127"/>
    </location>
</feature>
<feature type="compositionally biased region" description="Basic and acidic residues" evidence="1">
    <location>
        <begin position="18"/>
        <end position="32"/>
    </location>
</feature>
<feature type="compositionally biased region" description="Low complexity" evidence="1">
    <location>
        <begin position="37"/>
        <end position="48"/>
    </location>
</feature>
<dbReference type="Proteomes" id="UP000030745">
    <property type="component" value="Unassembled WGS sequence"/>
</dbReference>
<evidence type="ECO:0000256" key="1">
    <source>
        <dbReference type="SAM" id="MobiDB-lite"/>
    </source>
</evidence>
<dbReference type="EMBL" id="KK583190">
    <property type="protein sequence ID" value="KDO35010.1"/>
    <property type="molecule type" value="Genomic_DNA"/>
</dbReference>
<dbReference type="VEuPathDB" id="FungiDB:SPRG_01073"/>
<dbReference type="GeneID" id="24123684"/>
<dbReference type="KEGG" id="spar:SPRG_01073"/>
<protein>
    <submittedName>
        <fullName evidence="2">Uncharacterized protein</fullName>
    </submittedName>
</protein>
<name>A0A067D0G8_SAPPC</name>
<reference evidence="2 3" key="1">
    <citation type="journal article" date="2013" name="PLoS Genet.">
        <title>Distinctive expansion of potential virulence genes in the genome of the oomycete fish pathogen Saprolegnia parasitica.</title>
        <authorList>
            <person name="Jiang R.H."/>
            <person name="de Bruijn I."/>
            <person name="Haas B.J."/>
            <person name="Belmonte R."/>
            <person name="Lobach L."/>
            <person name="Christie J."/>
            <person name="van den Ackerveken G."/>
            <person name="Bottin A."/>
            <person name="Bulone V."/>
            <person name="Diaz-Moreno S.M."/>
            <person name="Dumas B."/>
            <person name="Fan L."/>
            <person name="Gaulin E."/>
            <person name="Govers F."/>
            <person name="Grenville-Briggs L.J."/>
            <person name="Horner N.R."/>
            <person name="Levin J.Z."/>
            <person name="Mammella M."/>
            <person name="Meijer H.J."/>
            <person name="Morris P."/>
            <person name="Nusbaum C."/>
            <person name="Oome S."/>
            <person name="Phillips A.J."/>
            <person name="van Rooyen D."/>
            <person name="Rzeszutek E."/>
            <person name="Saraiva M."/>
            <person name="Secombes C.J."/>
            <person name="Seidl M.F."/>
            <person name="Snel B."/>
            <person name="Stassen J.H."/>
            <person name="Sykes S."/>
            <person name="Tripathy S."/>
            <person name="van den Berg H."/>
            <person name="Vega-Arreguin J.C."/>
            <person name="Wawra S."/>
            <person name="Young S.K."/>
            <person name="Zeng Q."/>
            <person name="Dieguez-Uribeondo J."/>
            <person name="Russ C."/>
            <person name="Tyler B.M."/>
            <person name="van West P."/>
        </authorList>
    </citation>
    <scope>NUCLEOTIDE SEQUENCE [LARGE SCALE GENOMIC DNA]</scope>
    <source>
        <strain evidence="2 3">CBS 223.65</strain>
    </source>
</reference>
<evidence type="ECO:0000313" key="3">
    <source>
        <dbReference type="Proteomes" id="UP000030745"/>
    </source>
</evidence>